<dbReference type="EC" id="1.8.3.2" evidence="2"/>
<dbReference type="GO" id="GO:0050660">
    <property type="term" value="F:flavin adenine dinucleotide binding"/>
    <property type="evidence" value="ECO:0007669"/>
    <property type="project" value="TreeGrafter"/>
</dbReference>
<dbReference type="Gene3D" id="1.20.120.310">
    <property type="entry name" value="ERV/ALR sulfhydryl oxidase domain"/>
    <property type="match status" value="1"/>
</dbReference>
<dbReference type="GO" id="GO:0016971">
    <property type="term" value="F:flavin-dependent sulfhydryl oxidase activity"/>
    <property type="evidence" value="ECO:0007669"/>
    <property type="project" value="InterPro"/>
</dbReference>
<evidence type="ECO:0000313" key="9">
    <source>
        <dbReference type="EMBL" id="QHU22150.1"/>
    </source>
</evidence>
<name>A0A6C0KZR4_9ZZZZ</name>
<evidence type="ECO:0000256" key="2">
    <source>
        <dbReference type="ARBA" id="ARBA00012512"/>
    </source>
</evidence>
<keyword evidence="3" id="KW-0285">Flavoprotein</keyword>
<evidence type="ECO:0000256" key="6">
    <source>
        <dbReference type="ARBA" id="ARBA00023157"/>
    </source>
</evidence>
<dbReference type="InterPro" id="IPR036774">
    <property type="entry name" value="ERV/ALR_sulphydryl_oxid_sf"/>
</dbReference>
<organism evidence="9">
    <name type="scientific">viral metagenome</name>
    <dbReference type="NCBI Taxonomy" id="1070528"/>
    <lineage>
        <taxon>unclassified sequences</taxon>
        <taxon>metagenomes</taxon>
        <taxon>organismal metagenomes</taxon>
    </lineage>
</organism>
<comment type="cofactor">
    <cofactor evidence="1">
        <name>FAD</name>
        <dbReference type="ChEBI" id="CHEBI:57692"/>
    </cofactor>
</comment>
<dbReference type="PROSITE" id="PS51324">
    <property type="entry name" value="ERV_ALR"/>
    <property type="match status" value="1"/>
</dbReference>
<dbReference type="PANTHER" id="PTHR12645:SF0">
    <property type="entry name" value="FAD-LINKED SULFHYDRYL OXIDASE ALR"/>
    <property type="match status" value="1"/>
</dbReference>
<dbReference type="GO" id="GO:0005739">
    <property type="term" value="C:mitochondrion"/>
    <property type="evidence" value="ECO:0007669"/>
    <property type="project" value="TreeGrafter"/>
</dbReference>
<protein>
    <recommendedName>
        <fullName evidence="2">thiol oxidase</fullName>
        <ecNumber evidence="2">1.8.3.2</ecNumber>
    </recommendedName>
</protein>
<evidence type="ECO:0000256" key="3">
    <source>
        <dbReference type="ARBA" id="ARBA00022630"/>
    </source>
</evidence>
<keyword evidence="4" id="KW-0274">FAD</keyword>
<feature type="transmembrane region" description="Helical" evidence="7">
    <location>
        <begin position="142"/>
        <end position="161"/>
    </location>
</feature>
<sequence>MTAPDTPIHMPPQIWGPIFWSTLHIASLTYSDKPTDRQKANMKAFYESMVDVLPCPICRVHYEANLEEMPIDKALDSRMSLIHWVWTMHNRVNVQLGKREFTFGEFVQSMRDLEKAKKAVPPSFTTSNTIATQIHDFSFVDGLLLGTGSALVLGAGLYYMCTEGVKKSK</sequence>
<keyword evidence="7" id="KW-1133">Transmembrane helix</keyword>
<dbReference type="Pfam" id="PF04777">
    <property type="entry name" value="Evr1_Alr"/>
    <property type="match status" value="1"/>
</dbReference>
<dbReference type="SUPFAM" id="SSF69000">
    <property type="entry name" value="FAD-dependent thiol oxidase"/>
    <property type="match status" value="1"/>
</dbReference>
<evidence type="ECO:0000256" key="4">
    <source>
        <dbReference type="ARBA" id="ARBA00022827"/>
    </source>
</evidence>
<accession>A0A6C0KZR4</accession>
<proteinExistence type="predicted"/>
<keyword evidence="7" id="KW-0472">Membrane</keyword>
<evidence type="ECO:0000256" key="7">
    <source>
        <dbReference type="SAM" id="Phobius"/>
    </source>
</evidence>
<keyword evidence="5" id="KW-0560">Oxidoreductase</keyword>
<dbReference type="AlphaFoldDB" id="A0A6C0KZR4"/>
<feature type="domain" description="ERV/ALR sulfhydryl oxidase" evidence="8">
    <location>
        <begin position="6"/>
        <end position="110"/>
    </location>
</feature>
<dbReference type="PANTHER" id="PTHR12645">
    <property type="entry name" value="ALR/ERV"/>
    <property type="match status" value="1"/>
</dbReference>
<reference evidence="9" key="1">
    <citation type="journal article" date="2020" name="Nature">
        <title>Giant virus diversity and host interactions through global metagenomics.</title>
        <authorList>
            <person name="Schulz F."/>
            <person name="Roux S."/>
            <person name="Paez-Espino D."/>
            <person name="Jungbluth S."/>
            <person name="Walsh D.A."/>
            <person name="Denef V.J."/>
            <person name="McMahon K.D."/>
            <person name="Konstantinidis K.T."/>
            <person name="Eloe-Fadrosh E.A."/>
            <person name="Kyrpides N.C."/>
            <person name="Woyke T."/>
        </authorList>
    </citation>
    <scope>NUCLEOTIDE SEQUENCE</scope>
    <source>
        <strain evidence="9">GVMAG-S-3300013286-35</strain>
    </source>
</reference>
<keyword evidence="6" id="KW-1015">Disulfide bond</keyword>
<keyword evidence="7" id="KW-0812">Transmembrane</keyword>
<evidence type="ECO:0000259" key="8">
    <source>
        <dbReference type="PROSITE" id="PS51324"/>
    </source>
</evidence>
<dbReference type="InterPro" id="IPR039799">
    <property type="entry name" value="ALR/ERV"/>
</dbReference>
<evidence type="ECO:0000256" key="5">
    <source>
        <dbReference type="ARBA" id="ARBA00023002"/>
    </source>
</evidence>
<evidence type="ECO:0000256" key="1">
    <source>
        <dbReference type="ARBA" id="ARBA00001974"/>
    </source>
</evidence>
<dbReference type="InterPro" id="IPR017905">
    <property type="entry name" value="ERV/ALR_sulphydryl_oxidase"/>
</dbReference>
<dbReference type="EMBL" id="MN740998">
    <property type="protein sequence ID" value="QHU22150.1"/>
    <property type="molecule type" value="Genomic_DNA"/>
</dbReference>